<reference evidence="1 2" key="2">
    <citation type="submission" date="2017-09" db="EMBL/GenBank/DDBJ databases">
        <title>Extensive intraspecific genome diversity in a model arbuscular mycorrhizal fungus.</title>
        <authorList>
            <person name="Chen E.C."/>
            <person name="Morin E."/>
            <person name="Beaudet D."/>
            <person name="Noel J."/>
            <person name="Ndikumana S."/>
            <person name="Charron P."/>
            <person name="St-Onge C."/>
            <person name="Giorgi J."/>
            <person name="Grigoriev I.V."/>
            <person name="Roux C."/>
            <person name="Martin F.M."/>
            <person name="Corradi N."/>
        </authorList>
    </citation>
    <scope>NUCLEOTIDE SEQUENCE [LARGE SCALE GENOMIC DNA]</scope>
    <source>
        <strain evidence="1 2">A5</strain>
    </source>
</reference>
<gene>
    <name evidence="1" type="ORF">RhiirA5_447010</name>
</gene>
<feature type="non-terminal residue" evidence="1">
    <location>
        <position position="1"/>
    </location>
</feature>
<comment type="caution">
    <text evidence="1">The sequence shown here is derived from an EMBL/GenBank/DDBJ whole genome shotgun (WGS) entry which is preliminary data.</text>
</comment>
<dbReference type="AlphaFoldDB" id="A0A2N0NBF3"/>
<reference evidence="1 2" key="1">
    <citation type="submission" date="2016-04" db="EMBL/GenBank/DDBJ databases">
        <title>Genome analyses suggest a sexual origin of heterokaryosis in a supposedly ancient asexual fungus.</title>
        <authorList>
            <person name="Ropars J."/>
            <person name="Sedzielewska K."/>
            <person name="Noel J."/>
            <person name="Charron P."/>
            <person name="Farinelli L."/>
            <person name="Marton T."/>
            <person name="Kruger M."/>
            <person name="Pelin A."/>
            <person name="Brachmann A."/>
            <person name="Corradi N."/>
        </authorList>
    </citation>
    <scope>NUCLEOTIDE SEQUENCE [LARGE SCALE GENOMIC DNA]</scope>
    <source>
        <strain evidence="1 2">A5</strain>
    </source>
</reference>
<accession>A0A2N0NBF3</accession>
<dbReference type="EMBL" id="LLXJ01013263">
    <property type="protein sequence ID" value="PKB91907.1"/>
    <property type="molecule type" value="Genomic_DNA"/>
</dbReference>
<dbReference type="Proteomes" id="UP000232722">
    <property type="component" value="Unassembled WGS sequence"/>
</dbReference>
<name>A0A2N0NBF3_9GLOM</name>
<organism evidence="1 2">
    <name type="scientific">Rhizophagus irregularis</name>
    <dbReference type="NCBI Taxonomy" id="588596"/>
    <lineage>
        <taxon>Eukaryota</taxon>
        <taxon>Fungi</taxon>
        <taxon>Fungi incertae sedis</taxon>
        <taxon>Mucoromycota</taxon>
        <taxon>Glomeromycotina</taxon>
        <taxon>Glomeromycetes</taxon>
        <taxon>Glomerales</taxon>
        <taxon>Glomeraceae</taxon>
        <taxon>Rhizophagus</taxon>
    </lineage>
</organism>
<evidence type="ECO:0000313" key="2">
    <source>
        <dbReference type="Proteomes" id="UP000232722"/>
    </source>
</evidence>
<proteinExistence type="predicted"/>
<sequence length="75" mass="8619">EAKVKEELIKYKGKNREEEERKLFLIKLNQVGIRPLRPMISRVSKQSEKSNVVKQIEAATLIVNPVSEVGRRGTM</sequence>
<protein>
    <submittedName>
        <fullName evidence="1">Uncharacterized protein</fullName>
    </submittedName>
</protein>
<evidence type="ECO:0000313" key="1">
    <source>
        <dbReference type="EMBL" id="PKB91907.1"/>
    </source>
</evidence>